<keyword evidence="3" id="KW-0449">Lipoprotein</keyword>
<feature type="chain" id="PRO_5046440390" evidence="1">
    <location>
        <begin position="23"/>
        <end position="192"/>
    </location>
</feature>
<evidence type="ECO:0000313" key="3">
    <source>
        <dbReference type="EMBL" id="MFD1612459.1"/>
    </source>
</evidence>
<feature type="signal peptide" evidence="1">
    <location>
        <begin position="1"/>
        <end position="22"/>
    </location>
</feature>
<dbReference type="Proteomes" id="UP001597115">
    <property type="component" value="Unassembled WGS sequence"/>
</dbReference>
<dbReference type="RefSeq" id="WP_380889367.1">
    <property type="nucleotide sequence ID" value="NZ_JBHUDY010000001.1"/>
</dbReference>
<dbReference type="Pfam" id="PF03886">
    <property type="entry name" value="ABC_trans_aux"/>
    <property type="match status" value="1"/>
</dbReference>
<reference evidence="4" key="1">
    <citation type="journal article" date="2019" name="Int. J. Syst. Evol. Microbiol.">
        <title>The Global Catalogue of Microorganisms (GCM) 10K type strain sequencing project: providing services to taxonomists for standard genome sequencing and annotation.</title>
        <authorList>
            <consortium name="The Broad Institute Genomics Platform"/>
            <consortium name="The Broad Institute Genome Sequencing Center for Infectious Disease"/>
            <person name="Wu L."/>
            <person name="Ma J."/>
        </authorList>
    </citation>
    <scope>NUCLEOTIDE SEQUENCE [LARGE SCALE GENOMIC DNA]</scope>
    <source>
        <strain evidence="4">CGMCC 1.16275</strain>
    </source>
</reference>
<evidence type="ECO:0000313" key="4">
    <source>
        <dbReference type="Proteomes" id="UP001597115"/>
    </source>
</evidence>
<evidence type="ECO:0000256" key="1">
    <source>
        <dbReference type="SAM" id="SignalP"/>
    </source>
</evidence>
<keyword evidence="4" id="KW-1185">Reference proteome</keyword>
<dbReference type="Gene3D" id="3.40.50.10610">
    <property type="entry name" value="ABC-type transport auxiliary lipoprotein component"/>
    <property type="match status" value="1"/>
</dbReference>
<dbReference type="SUPFAM" id="SSF159594">
    <property type="entry name" value="XCC0632-like"/>
    <property type="match status" value="1"/>
</dbReference>
<sequence length="192" mass="20020">MTKASPLVVLAALALSGCISFGAKPPAQLLTLTAAQSVPPGTANNVAPGEAITVLWPTLPADLNTNRVPVQSGPTSVAYVKDAQWTETPNKLFARLLGEVIEARTGRPVLSGRQFAIDPGARVTGQLLRFGIDAPSNTAVVTFDAAVARGTDVRTKRFEAKVPISEIKAEPVGAALNQAANQVATEVADWVK</sequence>
<feature type="domain" description="ABC-type transport auxiliary lipoprotein component" evidence="2">
    <location>
        <begin position="36"/>
        <end position="188"/>
    </location>
</feature>
<gene>
    <name evidence="3" type="ORF">ACFSCW_11670</name>
</gene>
<protein>
    <submittedName>
        <fullName evidence="3">ABC-type transport auxiliary lipoprotein family protein</fullName>
    </submittedName>
</protein>
<keyword evidence="1" id="KW-0732">Signal</keyword>
<evidence type="ECO:0000259" key="2">
    <source>
        <dbReference type="Pfam" id="PF03886"/>
    </source>
</evidence>
<accession>A0ABW4I3F8</accession>
<organism evidence="3 4">
    <name type="scientific">Sphingomonas tabacisoli</name>
    <dbReference type="NCBI Taxonomy" id="2249466"/>
    <lineage>
        <taxon>Bacteria</taxon>
        <taxon>Pseudomonadati</taxon>
        <taxon>Pseudomonadota</taxon>
        <taxon>Alphaproteobacteria</taxon>
        <taxon>Sphingomonadales</taxon>
        <taxon>Sphingomonadaceae</taxon>
        <taxon>Sphingomonas</taxon>
    </lineage>
</organism>
<name>A0ABW4I3F8_9SPHN</name>
<comment type="caution">
    <text evidence="3">The sequence shown here is derived from an EMBL/GenBank/DDBJ whole genome shotgun (WGS) entry which is preliminary data.</text>
</comment>
<proteinExistence type="predicted"/>
<dbReference type="EMBL" id="JBHUDY010000001">
    <property type="protein sequence ID" value="MFD1612459.1"/>
    <property type="molecule type" value="Genomic_DNA"/>
</dbReference>
<dbReference type="PROSITE" id="PS51257">
    <property type="entry name" value="PROKAR_LIPOPROTEIN"/>
    <property type="match status" value="1"/>
</dbReference>
<dbReference type="InterPro" id="IPR005586">
    <property type="entry name" value="ABC_trans_aux"/>
</dbReference>